<evidence type="ECO:0000256" key="1">
    <source>
        <dbReference type="ARBA" id="ARBA00010757"/>
    </source>
</evidence>
<dbReference type="GO" id="GO:0006450">
    <property type="term" value="P:regulation of translational fidelity"/>
    <property type="evidence" value="ECO:0007669"/>
    <property type="project" value="InterPro"/>
</dbReference>
<dbReference type="GO" id="GO:0050566">
    <property type="term" value="F:asparaginyl-tRNA synthase (glutamine-hydrolyzing) activity"/>
    <property type="evidence" value="ECO:0007669"/>
    <property type="project" value="RHEA"/>
</dbReference>
<dbReference type="AlphaFoldDB" id="A0A345C2W3"/>
<evidence type="ECO:0000256" key="7">
    <source>
        <dbReference type="SAM" id="MobiDB-lite"/>
    </source>
</evidence>
<evidence type="ECO:0000256" key="2">
    <source>
        <dbReference type="ARBA" id="ARBA00011123"/>
    </source>
</evidence>
<keyword evidence="8" id="KW-0808">Transferase</keyword>
<dbReference type="EMBL" id="CP031092">
    <property type="protein sequence ID" value="AXF57544.1"/>
    <property type="molecule type" value="Genomic_DNA"/>
</dbReference>
<dbReference type="GO" id="GO:0050567">
    <property type="term" value="F:glutaminyl-tRNA synthase (glutamine-hydrolyzing) activity"/>
    <property type="evidence" value="ECO:0007669"/>
    <property type="project" value="UniProtKB-UniRule"/>
</dbReference>
<dbReference type="GO" id="GO:0070681">
    <property type="term" value="P:glutaminyl-tRNAGln biosynthesis via transamidation"/>
    <property type="evidence" value="ECO:0007669"/>
    <property type="project" value="TreeGrafter"/>
</dbReference>
<dbReference type="Gene3D" id="1.10.20.60">
    <property type="entry name" value="Glu-tRNAGln amidotransferase C subunit, N-terminal domain"/>
    <property type="match status" value="1"/>
</dbReference>
<keyword evidence="6" id="KW-0648">Protein biosynthesis</keyword>
<dbReference type="GO" id="GO:0006412">
    <property type="term" value="P:translation"/>
    <property type="evidence" value="ECO:0007669"/>
    <property type="project" value="UniProtKB-UniRule"/>
</dbReference>
<sequence length="96" mass="10898">MTEITKEQVKHVADLARLTFSDDELETFAKQMGDIIQYAERLNALNTEDVVPTTHVMDVRNVLREDEVRPSLNREDVLKNAPASKDGQFEVPSVLD</sequence>
<name>A0A345C2W3_9BACI</name>
<dbReference type="KEGG" id="rue:DT065_17170"/>
<dbReference type="Pfam" id="PF02686">
    <property type="entry name" value="GatC"/>
    <property type="match status" value="1"/>
</dbReference>
<accession>A0A345C2W3</accession>
<evidence type="ECO:0000256" key="5">
    <source>
        <dbReference type="ARBA" id="ARBA00047913"/>
    </source>
</evidence>
<keyword evidence="9" id="KW-1185">Reference proteome</keyword>
<comment type="catalytic activity">
    <reaction evidence="5 6">
        <text>L-glutamyl-tRNA(Gln) + L-glutamine + ATP + H2O = L-glutaminyl-tRNA(Gln) + L-glutamate + ADP + phosphate + H(+)</text>
        <dbReference type="Rhea" id="RHEA:17521"/>
        <dbReference type="Rhea" id="RHEA-COMP:9681"/>
        <dbReference type="Rhea" id="RHEA-COMP:9684"/>
        <dbReference type="ChEBI" id="CHEBI:15377"/>
        <dbReference type="ChEBI" id="CHEBI:15378"/>
        <dbReference type="ChEBI" id="CHEBI:29985"/>
        <dbReference type="ChEBI" id="CHEBI:30616"/>
        <dbReference type="ChEBI" id="CHEBI:43474"/>
        <dbReference type="ChEBI" id="CHEBI:58359"/>
        <dbReference type="ChEBI" id="CHEBI:78520"/>
        <dbReference type="ChEBI" id="CHEBI:78521"/>
        <dbReference type="ChEBI" id="CHEBI:456216"/>
    </reaction>
</comment>
<dbReference type="OrthoDB" id="9813938at2"/>
<dbReference type="RefSeq" id="WP_114375465.1">
    <property type="nucleotide sequence ID" value="NZ_CP031092.1"/>
</dbReference>
<evidence type="ECO:0000256" key="3">
    <source>
        <dbReference type="ARBA" id="ARBA00024799"/>
    </source>
</evidence>
<comment type="similarity">
    <text evidence="1 6">Belongs to the GatC family.</text>
</comment>
<proteinExistence type="inferred from homology"/>
<organism evidence="8 9">
    <name type="scientific">Salicibibacter kimchii</name>
    <dbReference type="NCBI Taxonomy" id="2099786"/>
    <lineage>
        <taxon>Bacteria</taxon>
        <taxon>Bacillati</taxon>
        <taxon>Bacillota</taxon>
        <taxon>Bacilli</taxon>
        <taxon>Bacillales</taxon>
        <taxon>Bacillaceae</taxon>
        <taxon>Salicibibacter</taxon>
    </lineage>
</organism>
<protein>
    <recommendedName>
        <fullName evidence="6">Aspartyl/glutamyl-tRNA(Asn/Gln) amidotransferase subunit C</fullName>
        <shortName evidence="6">Asp/Glu-ADT subunit C</shortName>
        <ecNumber evidence="6">6.3.5.-</ecNumber>
    </recommendedName>
</protein>
<comment type="function">
    <text evidence="3 6">Allows the formation of correctly charged Asn-tRNA(Asn) or Gln-tRNA(Gln) through the transamidation of misacylated Asp-tRNA(Asn) or Glu-tRNA(Gln) in organisms which lack either or both of asparaginyl-tRNA or glutaminyl-tRNA synthetases. The reaction takes place in the presence of glutamine and ATP through an activated phospho-Asp-tRNA(Asn) or phospho-Glu-tRNA(Gln).</text>
</comment>
<dbReference type="NCBIfam" id="TIGR00135">
    <property type="entry name" value="gatC"/>
    <property type="match status" value="1"/>
</dbReference>
<evidence type="ECO:0000256" key="4">
    <source>
        <dbReference type="ARBA" id="ARBA00047380"/>
    </source>
</evidence>
<dbReference type="EC" id="6.3.5.-" evidence="6"/>
<comment type="catalytic activity">
    <reaction evidence="4 6">
        <text>L-aspartyl-tRNA(Asn) + L-glutamine + ATP + H2O = L-asparaginyl-tRNA(Asn) + L-glutamate + ADP + phosphate + 2 H(+)</text>
        <dbReference type="Rhea" id="RHEA:14513"/>
        <dbReference type="Rhea" id="RHEA-COMP:9674"/>
        <dbReference type="Rhea" id="RHEA-COMP:9677"/>
        <dbReference type="ChEBI" id="CHEBI:15377"/>
        <dbReference type="ChEBI" id="CHEBI:15378"/>
        <dbReference type="ChEBI" id="CHEBI:29985"/>
        <dbReference type="ChEBI" id="CHEBI:30616"/>
        <dbReference type="ChEBI" id="CHEBI:43474"/>
        <dbReference type="ChEBI" id="CHEBI:58359"/>
        <dbReference type="ChEBI" id="CHEBI:78515"/>
        <dbReference type="ChEBI" id="CHEBI:78516"/>
        <dbReference type="ChEBI" id="CHEBI:456216"/>
    </reaction>
</comment>
<dbReference type="HAMAP" id="MF_00122">
    <property type="entry name" value="GatC"/>
    <property type="match status" value="1"/>
</dbReference>
<reference evidence="8 9" key="1">
    <citation type="journal article" date="2018" name="J. Microbiol.">
        <title>Salicibibacter kimchii gen. nov., sp. nov., a moderately halophilic and alkalitolerant bacterium in the family Bacillaceae, isolated from kimchi.</title>
        <authorList>
            <person name="Jang J.Y."/>
            <person name="Oh Y.J."/>
            <person name="Lim S.K."/>
            <person name="Park H.K."/>
            <person name="Lee C."/>
            <person name="Kim J.Y."/>
            <person name="Lee M.A."/>
            <person name="Choi H.J."/>
        </authorList>
    </citation>
    <scope>NUCLEOTIDE SEQUENCE [LARGE SCALE GENOMIC DNA]</scope>
    <source>
        <strain evidence="8 9">NKC1-1</strain>
    </source>
</reference>
<dbReference type="SUPFAM" id="SSF141000">
    <property type="entry name" value="Glu-tRNAGln amidotransferase C subunit"/>
    <property type="match status" value="1"/>
</dbReference>
<dbReference type="PANTHER" id="PTHR15004">
    <property type="entry name" value="GLUTAMYL-TRNA(GLN) AMIDOTRANSFERASE SUBUNIT C, MITOCHONDRIAL"/>
    <property type="match status" value="1"/>
</dbReference>
<evidence type="ECO:0000313" key="9">
    <source>
        <dbReference type="Proteomes" id="UP000252100"/>
    </source>
</evidence>
<gene>
    <name evidence="6" type="primary">gatC</name>
    <name evidence="8" type="ORF">DT065_17170</name>
</gene>
<dbReference type="InterPro" id="IPR036113">
    <property type="entry name" value="Asp/Glu-ADT_sf_sub_c"/>
</dbReference>
<keyword evidence="6" id="KW-0067">ATP-binding</keyword>
<comment type="subunit">
    <text evidence="2 6">Heterotrimer of A, B and C subunits.</text>
</comment>
<keyword evidence="6" id="KW-0547">Nucleotide-binding</keyword>
<evidence type="ECO:0000313" key="8">
    <source>
        <dbReference type="EMBL" id="AXF57544.1"/>
    </source>
</evidence>
<dbReference type="Proteomes" id="UP000252100">
    <property type="component" value="Chromosome"/>
</dbReference>
<dbReference type="GO" id="GO:0016740">
    <property type="term" value="F:transferase activity"/>
    <property type="evidence" value="ECO:0007669"/>
    <property type="project" value="UniProtKB-KW"/>
</dbReference>
<dbReference type="PANTHER" id="PTHR15004:SF0">
    <property type="entry name" value="GLUTAMYL-TRNA(GLN) AMIDOTRANSFERASE SUBUNIT C, MITOCHONDRIAL"/>
    <property type="match status" value="1"/>
</dbReference>
<evidence type="ECO:0000256" key="6">
    <source>
        <dbReference type="HAMAP-Rule" id="MF_00122"/>
    </source>
</evidence>
<dbReference type="InterPro" id="IPR003837">
    <property type="entry name" value="GatC"/>
</dbReference>
<feature type="region of interest" description="Disordered" evidence="7">
    <location>
        <begin position="73"/>
        <end position="96"/>
    </location>
</feature>
<keyword evidence="6" id="KW-0436">Ligase</keyword>
<dbReference type="GO" id="GO:0005524">
    <property type="term" value="F:ATP binding"/>
    <property type="evidence" value="ECO:0007669"/>
    <property type="project" value="UniProtKB-KW"/>
</dbReference>